<dbReference type="AlphaFoldDB" id="A0A8T0KPG0"/>
<keyword evidence="4" id="KW-0347">Helicase</keyword>
<dbReference type="SMART" id="SM00490">
    <property type="entry name" value="HELICc"/>
    <property type="match status" value="1"/>
</dbReference>
<keyword evidence="4" id="KW-0067">ATP-binding</keyword>
<keyword evidence="2" id="KW-0732">Signal</keyword>
<dbReference type="Proteomes" id="UP000743370">
    <property type="component" value="Unassembled WGS sequence"/>
</dbReference>
<keyword evidence="1" id="KW-0694">RNA-binding</keyword>
<comment type="caution">
    <text evidence="4">The sequence shown here is derived from an EMBL/GenBank/DDBJ whole genome shotgun (WGS) entry which is preliminary data.</text>
</comment>
<name>A0A8T0KPG0_PHAAN</name>
<accession>A0A8T0KPG0</accession>
<dbReference type="PANTHER" id="PTHR47958">
    <property type="entry name" value="ATP-DEPENDENT RNA HELICASE DBP3"/>
    <property type="match status" value="1"/>
</dbReference>
<dbReference type="Gene3D" id="3.40.50.300">
    <property type="entry name" value="P-loop containing nucleotide triphosphate hydrolases"/>
    <property type="match status" value="1"/>
</dbReference>
<reference evidence="4 5" key="1">
    <citation type="submission" date="2020-05" db="EMBL/GenBank/DDBJ databases">
        <title>Vigna angularis (adzuki bean) Var. LongXiaoDou No. 4 denovo assembly.</title>
        <authorList>
            <person name="Xiang H."/>
        </authorList>
    </citation>
    <scope>NUCLEOTIDE SEQUENCE [LARGE SCALE GENOMIC DNA]</scope>
    <source>
        <tissue evidence="4">Leaf</tissue>
    </source>
</reference>
<dbReference type="GO" id="GO:0004386">
    <property type="term" value="F:helicase activity"/>
    <property type="evidence" value="ECO:0007669"/>
    <property type="project" value="UniProtKB-KW"/>
</dbReference>
<dbReference type="CDD" id="cd18787">
    <property type="entry name" value="SF2_C_DEAD"/>
    <property type="match status" value="1"/>
</dbReference>
<evidence type="ECO:0000313" key="5">
    <source>
        <dbReference type="Proteomes" id="UP000743370"/>
    </source>
</evidence>
<dbReference type="GO" id="GO:0003723">
    <property type="term" value="F:RNA binding"/>
    <property type="evidence" value="ECO:0007669"/>
    <property type="project" value="UniProtKB-KW"/>
</dbReference>
<evidence type="ECO:0000259" key="3">
    <source>
        <dbReference type="PROSITE" id="PS51194"/>
    </source>
</evidence>
<evidence type="ECO:0000313" key="4">
    <source>
        <dbReference type="EMBL" id="KAG2399785.1"/>
    </source>
</evidence>
<sequence length="159" mass="17515">MLWRCNGGSLVVLWWCFDASTMQFRLGESLNPPVGLSPKQGTSQGVRGNVVDNFRAGKTWVLIATDVVARGMDFKGVNCVINYDFPDSASTYVHILVYAAILKAGRSGEAITFYIEEDISLLRNVANLMAASGCEVPPWLMELQKRNGRNTGPKEIQSQ</sequence>
<gene>
    <name evidence="4" type="ORF">HKW66_Vig0103620</name>
</gene>
<dbReference type="EMBL" id="JABFOF010000004">
    <property type="protein sequence ID" value="KAG2399785.1"/>
    <property type="molecule type" value="Genomic_DNA"/>
</dbReference>
<feature type="signal peptide" evidence="2">
    <location>
        <begin position="1"/>
        <end position="21"/>
    </location>
</feature>
<evidence type="ECO:0000256" key="2">
    <source>
        <dbReference type="SAM" id="SignalP"/>
    </source>
</evidence>
<dbReference type="Pfam" id="PF00271">
    <property type="entry name" value="Helicase_C"/>
    <property type="match status" value="1"/>
</dbReference>
<dbReference type="SUPFAM" id="SSF52540">
    <property type="entry name" value="P-loop containing nucleoside triphosphate hydrolases"/>
    <property type="match status" value="1"/>
</dbReference>
<dbReference type="PROSITE" id="PS51194">
    <property type="entry name" value="HELICASE_CTER"/>
    <property type="match status" value="1"/>
</dbReference>
<organism evidence="4 5">
    <name type="scientific">Phaseolus angularis</name>
    <name type="common">Azuki bean</name>
    <name type="synonym">Vigna angularis</name>
    <dbReference type="NCBI Taxonomy" id="3914"/>
    <lineage>
        <taxon>Eukaryota</taxon>
        <taxon>Viridiplantae</taxon>
        <taxon>Streptophyta</taxon>
        <taxon>Embryophyta</taxon>
        <taxon>Tracheophyta</taxon>
        <taxon>Spermatophyta</taxon>
        <taxon>Magnoliopsida</taxon>
        <taxon>eudicotyledons</taxon>
        <taxon>Gunneridae</taxon>
        <taxon>Pentapetalae</taxon>
        <taxon>rosids</taxon>
        <taxon>fabids</taxon>
        <taxon>Fabales</taxon>
        <taxon>Fabaceae</taxon>
        <taxon>Papilionoideae</taxon>
        <taxon>50 kb inversion clade</taxon>
        <taxon>NPAAA clade</taxon>
        <taxon>indigoferoid/millettioid clade</taxon>
        <taxon>Phaseoleae</taxon>
        <taxon>Vigna</taxon>
    </lineage>
</organism>
<feature type="domain" description="Helicase C-terminal" evidence="3">
    <location>
        <begin position="1"/>
        <end position="144"/>
    </location>
</feature>
<proteinExistence type="predicted"/>
<dbReference type="InterPro" id="IPR027417">
    <property type="entry name" value="P-loop_NTPase"/>
</dbReference>
<evidence type="ECO:0000256" key="1">
    <source>
        <dbReference type="ARBA" id="ARBA00022884"/>
    </source>
</evidence>
<keyword evidence="4" id="KW-0378">Hydrolase</keyword>
<protein>
    <submittedName>
        <fullName evidence="4">DEAD-box ATP-dependent RNA helicase</fullName>
    </submittedName>
</protein>
<feature type="chain" id="PRO_5035768296" evidence="2">
    <location>
        <begin position="22"/>
        <end position="159"/>
    </location>
</feature>
<dbReference type="InterPro" id="IPR001650">
    <property type="entry name" value="Helicase_C-like"/>
</dbReference>
<keyword evidence="4" id="KW-0547">Nucleotide-binding</keyword>